<keyword evidence="3 4" id="KW-0413">Isomerase</keyword>
<reference evidence="7" key="1">
    <citation type="submission" date="2024-06" db="EMBL/GenBank/DDBJ databases">
        <authorList>
            <person name="Ryan C."/>
        </authorList>
    </citation>
    <scope>NUCLEOTIDE SEQUENCE [LARGE SCALE GENOMIC DNA]</scope>
</reference>
<dbReference type="InterPro" id="IPR024936">
    <property type="entry name" value="Cyclophilin-type_PPIase"/>
</dbReference>
<accession>A0ABC9D9B6</accession>
<dbReference type="PIRSF" id="PIRSF001467">
    <property type="entry name" value="Peptidylpro_ismrse"/>
    <property type="match status" value="1"/>
</dbReference>
<evidence type="ECO:0000259" key="5">
    <source>
        <dbReference type="PROSITE" id="PS50072"/>
    </source>
</evidence>
<dbReference type="PANTHER" id="PTHR11071:SF561">
    <property type="entry name" value="PEPTIDYL-PROLYL CIS-TRANS ISOMERASE D-RELATED"/>
    <property type="match status" value="1"/>
</dbReference>
<evidence type="ECO:0000256" key="1">
    <source>
        <dbReference type="ARBA" id="ARBA00007365"/>
    </source>
</evidence>
<dbReference type="InterPro" id="IPR002130">
    <property type="entry name" value="Cyclophilin-type_PPIase_dom"/>
</dbReference>
<proteinExistence type="inferred from homology"/>
<dbReference type="PANTHER" id="PTHR11071">
    <property type="entry name" value="PEPTIDYL-PROLYL CIS-TRANS ISOMERASE"/>
    <property type="match status" value="1"/>
</dbReference>
<dbReference type="PRINTS" id="PR00153">
    <property type="entry name" value="CSAPPISMRASE"/>
</dbReference>
<feature type="domain" description="PPIase cyclophilin-type" evidence="5">
    <location>
        <begin position="8"/>
        <end position="168"/>
    </location>
</feature>
<comment type="catalytic activity">
    <reaction evidence="4">
        <text>[protein]-peptidylproline (omega=180) = [protein]-peptidylproline (omega=0)</text>
        <dbReference type="Rhea" id="RHEA:16237"/>
        <dbReference type="Rhea" id="RHEA-COMP:10747"/>
        <dbReference type="Rhea" id="RHEA-COMP:10748"/>
        <dbReference type="ChEBI" id="CHEBI:83833"/>
        <dbReference type="ChEBI" id="CHEBI:83834"/>
        <dbReference type="EC" id="5.2.1.8"/>
    </reaction>
</comment>
<keyword evidence="2 4" id="KW-0697">Rotamase</keyword>
<dbReference type="InterPro" id="IPR029000">
    <property type="entry name" value="Cyclophilin-like_dom_sf"/>
</dbReference>
<dbReference type="AlphaFoldDB" id="A0ABC9D9B6"/>
<keyword evidence="7" id="KW-1185">Reference proteome</keyword>
<comment type="function">
    <text evidence="4">PPIases accelerate the folding of proteins. It catalyzes the cis-trans isomerization of proline imidic peptide bonds in oligopeptides.</text>
</comment>
<evidence type="ECO:0000256" key="4">
    <source>
        <dbReference type="RuleBase" id="RU363019"/>
    </source>
</evidence>
<protein>
    <recommendedName>
        <fullName evidence="4">Peptidyl-prolyl cis-trans isomerase</fullName>
        <shortName evidence="4">PPIase</shortName>
        <ecNumber evidence="4">5.2.1.8</ecNumber>
    </recommendedName>
</protein>
<dbReference type="Proteomes" id="UP001497457">
    <property type="component" value="Chromosome 31b"/>
</dbReference>
<comment type="similarity">
    <text evidence="1 4">Belongs to the cyclophilin-type PPIase family.</text>
</comment>
<organism evidence="6 7">
    <name type="scientific">Urochloa decumbens</name>
    <dbReference type="NCBI Taxonomy" id="240449"/>
    <lineage>
        <taxon>Eukaryota</taxon>
        <taxon>Viridiplantae</taxon>
        <taxon>Streptophyta</taxon>
        <taxon>Embryophyta</taxon>
        <taxon>Tracheophyta</taxon>
        <taxon>Spermatophyta</taxon>
        <taxon>Magnoliopsida</taxon>
        <taxon>Liliopsida</taxon>
        <taxon>Poales</taxon>
        <taxon>Poaceae</taxon>
        <taxon>PACMAD clade</taxon>
        <taxon>Panicoideae</taxon>
        <taxon>Panicodae</taxon>
        <taxon>Paniceae</taxon>
        <taxon>Melinidinae</taxon>
        <taxon>Urochloa</taxon>
    </lineage>
</organism>
<name>A0ABC9D9B6_9POAL</name>
<evidence type="ECO:0000256" key="3">
    <source>
        <dbReference type="ARBA" id="ARBA00023235"/>
    </source>
</evidence>
<evidence type="ECO:0000256" key="2">
    <source>
        <dbReference type="ARBA" id="ARBA00023110"/>
    </source>
</evidence>
<reference evidence="6 7" key="2">
    <citation type="submission" date="2024-10" db="EMBL/GenBank/DDBJ databases">
        <authorList>
            <person name="Ryan C."/>
        </authorList>
    </citation>
    <scope>NUCLEOTIDE SEQUENCE [LARGE SCALE GENOMIC DNA]</scope>
</reference>
<evidence type="ECO:0000313" key="7">
    <source>
        <dbReference type="Proteomes" id="UP001497457"/>
    </source>
</evidence>
<dbReference type="PROSITE" id="PS50072">
    <property type="entry name" value="CSA_PPIASE_2"/>
    <property type="match status" value="1"/>
</dbReference>
<evidence type="ECO:0000313" key="6">
    <source>
        <dbReference type="EMBL" id="CAL5033703.1"/>
    </source>
</evidence>
<dbReference type="EC" id="5.2.1.8" evidence="4"/>
<dbReference type="SUPFAM" id="SSF50891">
    <property type="entry name" value="Cyclophilin-like"/>
    <property type="match status" value="1"/>
</dbReference>
<gene>
    <name evidence="6" type="ORF">URODEC1_LOCUS82782</name>
</gene>
<dbReference type="EMBL" id="OZ075141">
    <property type="protein sequence ID" value="CAL5033703.1"/>
    <property type="molecule type" value="Genomic_DNA"/>
</dbReference>
<dbReference type="Pfam" id="PF00160">
    <property type="entry name" value="Pro_isomerase"/>
    <property type="match status" value="1"/>
</dbReference>
<dbReference type="Gene3D" id="2.40.100.10">
    <property type="entry name" value="Cyclophilin-like"/>
    <property type="match status" value="1"/>
</dbReference>
<dbReference type="GO" id="GO:0003755">
    <property type="term" value="F:peptidyl-prolyl cis-trans isomerase activity"/>
    <property type="evidence" value="ECO:0007669"/>
    <property type="project" value="UniProtKB-UniRule"/>
</dbReference>
<sequence length="171" mass="18289">MAGNRRVFLEVSIDGVDKGKIVIELFDKEAPKTAENFHALCTGEKGKPLHYKGSLFGRVIPDFMCCGGDDIGCSIYGSKFPVVERSDPNRSFAVGGLLCTAHGVPDADAPYTCGSGFFITNGPTPWLDGMHTIFGRVVGGMDVVKAIEKVGTRSGTTKKEVRISDCGELLI</sequence>